<comment type="similarity">
    <text evidence="6">Belongs to the ABC-4 integral membrane protein family.</text>
</comment>
<dbReference type="GO" id="GO:0022857">
    <property type="term" value="F:transmembrane transporter activity"/>
    <property type="evidence" value="ECO:0007669"/>
    <property type="project" value="TreeGrafter"/>
</dbReference>
<sequence length="811" mass="85241">MPAAVVLTELRQSWRGLLRRPAFLLLATFTLALGVATITAMFALVDQALLKPLPFPHADRLVTMGTYMDENVYGAAPAYYAPLRAMSSIEAAGTADGPGDVNIAPGGRPQVAVAMHADRAFFDVLGLPMALGRNFDDAENRPHGPGAVILTDAFWRARFGADPSVVGRTLEVEGQGMQIVGVLPKAFQWPWGADIVLSMQPDLASRDMSTNQMVVGRMKPGATVTGTAAETAAALTPLFLSSSDDMARMREALREQPPSALPLLTGVFAPDTGKTLGLFLGASACVLLIAVINLASLILLRSLSRTHASAVRAALGSSTGRLSLPAFGEGLLIGVLGAVFGLLLAWLGLRLIGDIVPPEWLRGEPVGLTGMSVVFALVAGLAAAIGATVLAVLRGRRRDWRSELVGGGRSGLSREDGRTGRALVVAQIAVAVVLLVGAALFTRTLHELESVPMGFTSRNVTTFALSPVKQRYATIADVSALSRKLLERLRRLPQAEAAGVSTNLPTGSQLNWPIVLPNGSMVGTQYRLMTAGFLEAVGVPLLSGRGISDSDVAGADPVCVVSASFARQYFGVEDALGHTVMLRVDNTRQVPLRVVGVVGDVRQRGPAEPSPPILYTALAQVPEAMWSIMREFGPLNVAVHLRPGTGLNDGTLRDVVNEVAPGQPISNLRTLETVVASTTAAQRLNLLLVGLFAGLALLLASVGLYAVMSVAVAAHRHDYGVRAALGATRHRLLFTVIRSAALQVGLGLAVGLAASMVLSRLLTSFLFGVQALDPLAIGAVLLVLGLSALLASVPPAWRAARVRPMQALRID</sequence>
<proteinExistence type="inferred from homology"/>
<evidence type="ECO:0000256" key="6">
    <source>
        <dbReference type="ARBA" id="ARBA00038076"/>
    </source>
</evidence>
<dbReference type="Proteomes" id="UP000182987">
    <property type="component" value="Chromosome"/>
</dbReference>
<dbReference type="PATRIC" id="fig|1440763.5.peg.1688"/>
<dbReference type="InterPro" id="IPR003838">
    <property type="entry name" value="ABC3_permease_C"/>
</dbReference>
<dbReference type="PANTHER" id="PTHR30572:SF4">
    <property type="entry name" value="ABC TRANSPORTER PERMEASE YTRF"/>
    <property type="match status" value="1"/>
</dbReference>
<dbReference type="KEGG" id="lrz:BJI69_19695"/>
<accession>A0A0G9HC01</accession>
<reference evidence="10" key="1">
    <citation type="submission" date="2016-09" db="EMBL/GenBank/DDBJ databases">
        <authorList>
            <person name="Lysoe E."/>
        </authorList>
    </citation>
    <scope>NUCLEOTIDE SEQUENCE [LARGE SCALE GENOMIC DNA]</scope>
    <source>
        <strain evidence="10">LJ96T</strain>
    </source>
</reference>
<dbReference type="PANTHER" id="PTHR30572">
    <property type="entry name" value="MEMBRANE COMPONENT OF TRANSPORTER-RELATED"/>
    <property type="match status" value="1"/>
</dbReference>
<evidence type="ECO:0000256" key="5">
    <source>
        <dbReference type="ARBA" id="ARBA00023136"/>
    </source>
</evidence>
<dbReference type="GO" id="GO:0005886">
    <property type="term" value="C:plasma membrane"/>
    <property type="evidence" value="ECO:0007669"/>
    <property type="project" value="UniProtKB-SubCell"/>
</dbReference>
<name>A0A0G9HC01_9GAMM</name>
<feature type="domain" description="ABC3 transporter permease C-terminal" evidence="7">
    <location>
        <begin position="282"/>
        <end position="397"/>
    </location>
</feature>
<dbReference type="AlphaFoldDB" id="A0A0G9HC01"/>
<feature type="domain" description="MacB-like periplasmic core" evidence="8">
    <location>
        <begin position="25"/>
        <end position="231"/>
    </location>
</feature>
<keyword evidence="5" id="KW-0472">Membrane</keyword>
<keyword evidence="4" id="KW-1133">Transmembrane helix</keyword>
<evidence type="ECO:0000313" key="10">
    <source>
        <dbReference type="Proteomes" id="UP000182987"/>
    </source>
</evidence>
<dbReference type="EMBL" id="CP017480">
    <property type="protein sequence ID" value="APG06656.1"/>
    <property type="molecule type" value="Genomic_DNA"/>
</dbReference>
<dbReference type="InterPro" id="IPR050250">
    <property type="entry name" value="Macrolide_Exporter_MacB"/>
</dbReference>
<protein>
    <submittedName>
        <fullName evidence="9">Uncharacterized protein</fullName>
    </submittedName>
</protein>
<evidence type="ECO:0000256" key="3">
    <source>
        <dbReference type="ARBA" id="ARBA00022692"/>
    </source>
</evidence>
<keyword evidence="2" id="KW-1003">Cell membrane</keyword>
<organism evidence="9 10">
    <name type="scientific">Luteibacter rhizovicinus DSM 16549</name>
    <dbReference type="NCBI Taxonomy" id="1440763"/>
    <lineage>
        <taxon>Bacteria</taxon>
        <taxon>Pseudomonadati</taxon>
        <taxon>Pseudomonadota</taxon>
        <taxon>Gammaproteobacteria</taxon>
        <taxon>Lysobacterales</taxon>
        <taxon>Rhodanobacteraceae</taxon>
        <taxon>Luteibacter</taxon>
    </lineage>
</organism>
<dbReference type="STRING" id="1440763.BJI69_19695"/>
<dbReference type="InterPro" id="IPR025857">
    <property type="entry name" value="MacB_PCD"/>
</dbReference>
<evidence type="ECO:0000256" key="1">
    <source>
        <dbReference type="ARBA" id="ARBA00004651"/>
    </source>
</evidence>
<evidence type="ECO:0000259" key="7">
    <source>
        <dbReference type="Pfam" id="PF02687"/>
    </source>
</evidence>
<evidence type="ECO:0000259" key="8">
    <source>
        <dbReference type="Pfam" id="PF12704"/>
    </source>
</evidence>
<keyword evidence="3" id="KW-0812">Transmembrane</keyword>
<evidence type="ECO:0000256" key="2">
    <source>
        <dbReference type="ARBA" id="ARBA00022475"/>
    </source>
</evidence>
<dbReference type="NCBIfam" id="TIGR03434">
    <property type="entry name" value="ADOP"/>
    <property type="match status" value="1"/>
</dbReference>
<dbReference type="InterPro" id="IPR017800">
    <property type="entry name" value="ADOP"/>
</dbReference>
<dbReference type="Pfam" id="PF12704">
    <property type="entry name" value="MacB_PCD"/>
    <property type="match status" value="2"/>
</dbReference>
<gene>
    <name evidence="9" type="ORF">BJI69_19695</name>
</gene>
<dbReference type="Pfam" id="PF02687">
    <property type="entry name" value="FtsX"/>
    <property type="match status" value="2"/>
</dbReference>
<evidence type="ECO:0000313" key="9">
    <source>
        <dbReference type="EMBL" id="APG06656.1"/>
    </source>
</evidence>
<comment type="subcellular location">
    <subcellularLocation>
        <location evidence="1">Cell membrane</location>
        <topology evidence="1">Multi-pass membrane protein</topology>
    </subcellularLocation>
</comment>
<evidence type="ECO:0000256" key="4">
    <source>
        <dbReference type="ARBA" id="ARBA00022989"/>
    </source>
</evidence>
<feature type="domain" description="ABC3 transporter permease C-terminal" evidence="7">
    <location>
        <begin position="691"/>
        <end position="802"/>
    </location>
</feature>
<feature type="domain" description="MacB-like periplasmic core" evidence="8">
    <location>
        <begin position="428"/>
        <end position="645"/>
    </location>
</feature>
<keyword evidence="10" id="KW-1185">Reference proteome</keyword>